<dbReference type="CDD" id="cd01109">
    <property type="entry name" value="HTH_YyaN"/>
    <property type="match status" value="1"/>
</dbReference>
<dbReference type="RefSeq" id="WP_124975068.1">
    <property type="nucleotide sequence ID" value="NZ_BFFP01000005.1"/>
</dbReference>
<dbReference type="GO" id="GO:0003700">
    <property type="term" value="F:DNA-binding transcription factor activity"/>
    <property type="evidence" value="ECO:0007669"/>
    <property type="project" value="InterPro"/>
</dbReference>
<dbReference type="InterPro" id="IPR009061">
    <property type="entry name" value="DNA-bd_dom_put_sf"/>
</dbReference>
<organism evidence="3 4">
    <name type="scientific">Ligilactobacillus salitolerans</name>
    <dbReference type="NCBI Taxonomy" id="1808352"/>
    <lineage>
        <taxon>Bacteria</taxon>
        <taxon>Bacillati</taxon>
        <taxon>Bacillota</taxon>
        <taxon>Bacilli</taxon>
        <taxon>Lactobacillales</taxon>
        <taxon>Lactobacillaceae</taxon>
        <taxon>Ligilactobacillus</taxon>
    </lineage>
</organism>
<dbReference type="PROSITE" id="PS50937">
    <property type="entry name" value="HTH_MERR_2"/>
    <property type="match status" value="1"/>
</dbReference>
<dbReference type="SMART" id="SM00422">
    <property type="entry name" value="HTH_MERR"/>
    <property type="match status" value="1"/>
</dbReference>
<dbReference type="EMBL" id="BFFP01000005">
    <property type="protein sequence ID" value="GBG94025.1"/>
    <property type="molecule type" value="Genomic_DNA"/>
</dbReference>
<dbReference type="InterPro" id="IPR000551">
    <property type="entry name" value="MerR-type_HTH_dom"/>
</dbReference>
<comment type="caution">
    <text evidence="3">The sequence shown here is derived from an EMBL/GenBank/DDBJ whole genome shotgun (WGS) entry which is preliminary data.</text>
</comment>
<sequence>MARKYNIGEFSRKFDLPASTLRYYESEGLIKPQRDPHGRRCYTAEDVSWLKFLNHLKGTGMSIKELKQYIIWREQGDSTIPQRLQLLRTTKSNFLEQFAEIQHHLQILNDKINWYEAKETGIIEEDEGFGEYLERLGHHE</sequence>
<evidence type="ECO:0000313" key="3">
    <source>
        <dbReference type="EMBL" id="GBG94025.1"/>
    </source>
</evidence>
<dbReference type="Proteomes" id="UP000286848">
    <property type="component" value="Unassembled WGS sequence"/>
</dbReference>
<dbReference type="GO" id="GO:0003677">
    <property type="term" value="F:DNA binding"/>
    <property type="evidence" value="ECO:0007669"/>
    <property type="project" value="UniProtKB-KW"/>
</dbReference>
<dbReference type="PANTHER" id="PTHR30204:SF98">
    <property type="entry name" value="HTH-TYPE TRANSCRIPTIONAL REGULATOR ADHR"/>
    <property type="match status" value="1"/>
</dbReference>
<gene>
    <name evidence="3" type="primary">merR</name>
    <name evidence="3" type="ORF">LFYK43_04840</name>
</gene>
<dbReference type="PANTHER" id="PTHR30204">
    <property type="entry name" value="REDOX-CYCLING DRUG-SENSING TRANSCRIPTIONAL ACTIVATOR SOXR"/>
    <property type="match status" value="1"/>
</dbReference>
<keyword evidence="1" id="KW-0238">DNA-binding</keyword>
<keyword evidence="4" id="KW-1185">Reference proteome</keyword>
<dbReference type="OrthoDB" id="9811174at2"/>
<reference evidence="3 4" key="1">
    <citation type="journal article" date="2019" name="Int. J. Syst. Evol. Microbiol.">
        <title>Lactobacillus salitolerans sp. nov., a novel lactic acid bacterium isolated from spent mushroom substrates.</title>
        <authorList>
            <person name="Tohno M."/>
            <person name="Tanizawa Y."/>
            <person name="Kojima Y."/>
            <person name="Sakamoto M."/>
            <person name="Nakamura Y."/>
            <person name="Ohkuma M."/>
            <person name="Kobayashi H."/>
        </authorList>
    </citation>
    <scope>NUCLEOTIDE SEQUENCE [LARGE SCALE GENOMIC DNA]</scope>
    <source>
        <strain evidence="3 4">YK43</strain>
    </source>
</reference>
<dbReference type="Pfam" id="PF13411">
    <property type="entry name" value="MerR_1"/>
    <property type="match status" value="1"/>
</dbReference>
<dbReference type="Gene3D" id="1.10.1660.10">
    <property type="match status" value="1"/>
</dbReference>
<feature type="domain" description="HTH merR-type" evidence="2">
    <location>
        <begin position="4"/>
        <end position="72"/>
    </location>
</feature>
<evidence type="ECO:0000259" key="2">
    <source>
        <dbReference type="PROSITE" id="PS50937"/>
    </source>
</evidence>
<evidence type="ECO:0000256" key="1">
    <source>
        <dbReference type="ARBA" id="ARBA00023125"/>
    </source>
</evidence>
<dbReference type="InterPro" id="IPR047057">
    <property type="entry name" value="MerR_fam"/>
</dbReference>
<evidence type="ECO:0000313" key="4">
    <source>
        <dbReference type="Proteomes" id="UP000286848"/>
    </source>
</evidence>
<proteinExistence type="predicted"/>
<accession>A0A401IR92</accession>
<protein>
    <submittedName>
        <fullName evidence="3">MerR family transcriptional regulator</fullName>
    </submittedName>
</protein>
<dbReference type="AlphaFoldDB" id="A0A401IR92"/>
<dbReference type="SUPFAM" id="SSF46955">
    <property type="entry name" value="Putative DNA-binding domain"/>
    <property type="match status" value="1"/>
</dbReference>
<name>A0A401IR92_9LACO</name>